<dbReference type="InterPro" id="IPR039379">
    <property type="entry name" value="Protoglobin_sensor_dom"/>
</dbReference>
<dbReference type="AlphaFoldDB" id="A0A161Q0I2"/>
<feature type="domain" description="Methyl-accepting transducer" evidence="3">
    <location>
        <begin position="184"/>
        <end position="434"/>
    </location>
</feature>
<dbReference type="CDD" id="cd01068">
    <property type="entry name" value="globin_sensor"/>
    <property type="match status" value="1"/>
</dbReference>
<dbReference type="InterPro" id="IPR009050">
    <property type="entry name" value="Globin-like_sf"/>
</dbReference>
<dbReference type="Proteomes" id="UP000075787">
    <property type="component" value="Unassembled WGS sequence"/>
</dbReference>
<evidence type="ECO:0000256" key="1">
    <source>
        <dbReference type="ARBA" id="ARBA00023224"/>
    </source>
</evidence>
<evidence type="ECO:0000256" key="2">
    <source>
        <dbReference type="PROSITE-ProRule" id="PRU00284"/>
    </source>
</evidence>
<dbReference type="GO" id="GO:0020037">
    <property type="term" value="F:heme binding"/>
    <property type="evidence" value="ECO:0007669"/>
    <property type="project" value="InterPro"/>
</dbReference>
<dbReference type="PANTHER" id="PTHR32089:SF112">
    <property type="entry name" value="LYSOZYME-LIKE PROTEIN-RELATED"/>
    <property type="match status" value="1"/>
</dbReference>
<dbReference type="EMBL" id="LPZR01000002">
    <property type="protein sequence ID" value="KYO57837.1"/>
    <property type="molecule type" value="Genomic_DNA"/>
</dbReference>
<dbReference type="Pfam" id="PF11563">
    <property type="entry name" value="Protoglobin"/>
    <property type="match status" value="1"/>
</dbReference>
<gene>
    <name evidence="4" type="ORF">AUP44_01920</name>
</gene>
<proteinExistence type="predicted"/>
<evidence type="ECO:0000313" key="4">
    <source>
        <dbReference type="EMBL" id="KYO57837.1"/>
    </source>
</evidence>
<dbReference type="SUPFAM" id="SSF58104">
    <property type="entry name" value="Methyl-accepting chemotaxis protein (MCP) signaling domain"/>
    <property type="match status" value="1"/>
</dbReference>
<dbReference type="Pfam" id="PF00015">
    <property type="entry name" value="MCPsignal"/>
    <property type="match status" value="1"/>
</dbReference>
<keyword evidence="1 2" id="KW-0807">Transducer</keyword>
<name>A0A161Q0I2_9PROT</name>
<sequence>MNMTAALSQTDETSDRLAFLRLDDAARADLRSLKPFLEKHLPDVLAAFYEHLRHYPELGRMFGGSTGQDRARGAQLKHWLVIADGRFDQTYVDSVRRIGNVHARLGLEPGWYIGGYAFILSGIMERLTREMESGLFGRRSEKLSRYGTVLIRAAMLDMDFAISIYLERGRAEKAEALLHLVDAFRSTVGTIVESVGDAAGAMRDSASRMASNAEATSTSAETVDMAAADASRAVGSAAAATEEMSRAASEIAHQLERMKQLSSDAVGHVDAGRTAINELVGAAESIGKIVTLIRTIAEQTNLLALNATIEAARAGEAGRGFAVVANEVKTLAGQTQKATEEIGGQIDQVRSIISRVASTSDAVASAIAALDGTTTTIAAATEEQTAATREVASSTADAATATHKVSDIITGVGNAARETGVAARRVVDAASELDQESHHLRTEVDRFISSVG</sequence>
<evidence type="ECO:0000259" key="3">
    <source>
        <dbReference type="PROSITE" id="PS50111"/>
    </source>
</evidence>
<accession>A0A161Q0I2</accession>
<dbReference type="InterPro" id="IPR012292">
    <property type="entry name" value="Globin/Proto"/>
</dbReference>
<dbReference type="Gene3D" id="1.10.287.950">
    <property type="entry name" value="Methyl-accepting chemotaxis protein"/>
    <property type="match status" value="1"/>
</dbReference>
<dbReference type="PANTHER" id="PTHR32089">
    <property type="entry name" value="METHYL-ACCEPTING CHEMOTAXIS PROTEIN MCPB"/>
    <property type="match status" value="1"/>
</dbReference>
<dbReference type="PROSITE" id="PS50111">
    <property type="entry name" value="CHEMOTAXIS_TRANSDUC_2"/>
    <property type="match status" value="1"/>
</dbReference>
<dbReference type="Gene3D" id="1.10.490.10">
    <property type="entry name" value="Globins"/>
    <property type="match status" value="1"/>
</dbReference>
<dbReference type="GO" id="GO:0016020">
    <property type="term" value="C:membrane"/>
    <property type="evidence" value="ECO:0007669"/>
    <property type="project" value="InterPro"/>
</dbReference>
<dbReference type="OrthoDB" id="266313at2"/>
<comment type="caution">
    <text evidence="4">The sequence shown here is derived from an EMBL/GenBank/DDBJ whole genome shotgun (WGS) entry which is preliminary data.</text>
</comment>
<dbReference type="SUPFAM" id="SSF46458">
    <property type="entry name" value="Globin-like"/>
    <property type="match status" value="1"/>
</dbReference>
<protein>
    <recommendedName>
        <fullName evidence="3">Methyl-accepting transducer domain-containing protein</fullName>
    </recommendedName>
</protein>
<dbReference type="InterPro" id="IPR004089">
    <property type="entry name" value="MCPsignal_dom"/>
</dbReference>
<dbReference type="GO" id="GO:0007165">
    <property type="term" value="P:signal transduction"/>
    <property type="evidence" value="ECO:0007669"/>
    <property type="project" value="UniProtKB-KW"/>
</dbReference>
<dbReference type="InterPro" id="IPR044398">
    <property type="entry name" value="Globin-sensor_dom"/>
</dbReference>
<evidence type="ECO:0000313" key="5">
    <source>
        <dbReference type="Proteomes" id="UP000075787"/>
    </source>
</evidence>
<reference evidence="4 5" key="1">
    <citation type="submission" date="2015-12" db="EMBL/GenBank/DDBJ databases">
        <title>Genome sequence of Tistrella mobilis MCCC 1A02139.</title>
        <authorList>
            <person name="Lu L."/>
            <person name="Lai Q."/>
            <person name="Shao Z."/>
            <person name="Qian P."/>
        </authorList>
    </citation>
    <scope>NUCLEOTIDE SEQUENCE [LARGE SCALE GENOMIC DNA]</scope>
    <source>
        <strain evidence="4 5">MCCC 1A02139</strain>
    </source>
</reference>
<dbReference type="GO" id="GO:0019825">
    <property type="term" value="F:oxygen binding"/>
    <property type="evidence" value="ECO:0007669"/>
    <property type="project" value="InterPro"/>
</dbReference>
<organism evidence="4 5">
    <name type="scientific">Tistrella mobilis</name>
    <dbReference type="NCBI Taxonomy" id="171437"/>
    <lineage>
        <taxon>Bacteria</taxon>
        <taxon>Pseudomonadati</taxon>
        <taxon>Pseudomonadota</taxon>
        <taxon>Alphaproteobacteria</taxon>
        <taxon>Geminicoccales</taxon>
        <taxon>Geminicoccaceae</taxon>
        <taxon>Tistrella</taxon>
    </lineage>
</organism>
<dbReference type="SMART" id="SM00283">
    <property type="entry name" value="MA"/>
    <property type="match status" value="1"/>
</dbReference>